<sequence length="723" mass="78192">MNLAHGGEEDPSHHTGGGGVRNGNTGDTSGPNLQSNNPFKPEAEERDLKAFTVSDATTGDKGHESAPKEDLENVMFLGKGSGPHEEELHRTNEPADTDATGFTEPHPTRELDEKNISDVQKPHNNVKSGTFATTLPIDSAVLAKTSSTPGTTAEQHKRGLFGLKGSKNVPEPVEKDSPEQKSNIVRDAFGKMHLGRRSSGNSHTQSAVAPSTESGADNQNSAGREAITERNGEYDSEAHHLSPSEGSQASTNNGAASKVKERDFVLGRNDRFADKQPDKKLNQSVPGVVQTGGQKHPAEEPDTLTESAPVTSEVATSGVAEDGRLAEKIDPTLERREIQTSGGMLGGNYDVTDAFNSRSREGDTLDPKPREVDPHHVEASSQAKDVNTGGGTSNFHKAEGAPAILPGSKNLATEIPTHQKAELSRDEAAGYEEYRPSGTEQDQDQVKELESERRRSSIAESTESTGERAKPKSRSMSLGQAPFATLGRTLSGKSHSRNEDSESPKEPKEPSKISTTFKDAWGAMTGRRRSSHAEPKSEEFQDTVFNKKLEQEHGKVPGAEADKGAFSSESPETKAKRNIAITNTEEYRMKHSREMPKPLIESDWGENEDAYAREVGNRPSLVDPHELTYGAVGRRKSSASEGQPAYVALGSHGKRNVSIGSDAEVGQMMDPAQVPITEEPLEYDRTPRSAKFSELKEKHIDQRIRTEAHDRPSNAAATYARGT</sequence>
<feature type="compositionally biased region" description="Basic and acidic residues" evidence="1">
    <location>
        <begin position="444"/>
        <end position="457"/>
    </location>
</feature>
<feature type="compositionally biased region" description="Polar residues" evidence="1">
    <location>
        <begin position="144"/>
        <end position="153"/>
    </location>
</feature>
<feature type="compositionally biased region" description="Basic and acidic residues" evidence="1">
    <location>
        <begin position="417"/>
        <end position="435"/>
    </location>
</feature>
<evidence type="ECO:0000313" key="3">
    <source>
        <dbReference type="Proteomes" id="UP000190274"/>
    </source>
</evidence>
<feature type="compositionally biased region" description="Basic and acidic residues" evidence="1">
    <location>
        <begin position="106"/>
        <end position="116"/>
    </location>
</feature>
<feature type="compositionally biased region" description="Polar residues" evidence="1">
    <location>
        <begin position="122"/>
        <end position="133"/>
    </location>
</feature>
<feature type="compositionally biased region" description="Basic and acidic residues" evidence="1">
    <location>
        <begin position="585"/>
        <end position="596"/>
    </location>
</feature>
<feature type="compositionally biased region" description="Basic and acidic residues" evidence="1">
    <location>
        <begin position="696"/>
        <end position="712"/>
    </location>
</feature>
<evidence type="ECO:0000256" key="1">
    <source>
        <dbReference type="SAM" id="MobiDB-lite"/>
    </source>
</evidence>
<dbReference type="EMBL" id="LT598455">
    <property type="protein sequence ID" value="SCU87842.1"/>
    <property type="molecule type" value="Genomic_DNA"/>
</dbReference>
<dbReference type="OrthoDB" id="4036528at2759"/>
<feature type="compositionally biased region" description="Basic and acidic residues" evidence="1">
    <location>
        <begin position="58"/>
        <end position="71"/>
    </location>
</feature>
<feature type="region of interest" description="Disordered" evidence="1">
    <location>
        <begin position="1"/>
        <end position="604"/>
    </location>
</feature>
<feature type="compositionally biased region" description="Polar residues" evidence="1">
    <location>
        <begin position="27"/>
        <end position="38"/>
    </location>
</feature>
<name>A0A1G4JD55_9SACH</name>
<feature type="compositionally biased region" description="Basic and acidic residues" evidence="1">
    <location>
        <begin position="531"/>
        <end position="563"/>
    </location>
</feature>
<feature type="compositionally biased region" description="Basic and acidic residues" evidence="1">
    <location>
        <begin position="258"/>
        <end position="281"/>
    </location>
</feature>
<accession>A0A1G4JD55</accession>
<protein>
    <submittedName>
        <fullName evidence="2">LADA_0E06502g1_1</fullName>
    </submittedName>
</protein>
<dbReference type="AlphaFoldDB" id="A0A1G4JD55"/>
<feature type="compositionally biased region" description="Polar residues" evidence="1">
    <location>
        <begin position="198"/>
        <end position="222"/>
    </location>
</feature>
<feature type="compositionally biased region" description="Basic and acidic residues" evidence="1">
    <location>
        <begin position="82"/>
        <end position="93"/>
    </location>
</feature>
<organism evidence="2 3">
    <name type="scientific">Lachancea dasiensis</name>
    <dbReference type="NCBI Taxonomy" id="1072105"/>
    <lineage>
        <taxon>Eukaryota</taxon>
        <taxon>Fungi</taxon>
        <taxon>Dikarya</taxon>
        <taxon>Ascomycota</taxon>
        <taxon>Saccharomycotina</taxon>
        <taxon>Saccharomycetes</taxon>
        <taxon>Saccharomycetales</taxon>
        <taxon>Saccharomycetaceae</taxon>
        <taxon>Lachancea</taxon>
    </lineage>
</organism>
<feature type="compositionally biased region" description="Polar residues" evidence="1">
    <location>
        <begin position="244"/>
        <end position="255"/>
    </location>
</feature>
<feature type="region of interest" description="Disordered" evidence="1">
    <location>
        <begin position="696"/>
        <end position="723"/>
    </location>
</feature>
<proteinExistence type="predicted"/>
<evidence type="ECO:0000313" key="2">
    <source>
        <dbReference type="EMBL" id="SCU87842.1"/>
    </source>
</evidence>
<keyword evidence="3" id="KW-1185">Reference proteome</keyword>
<feature type="compositionally biased region" description="Basic and acidic residues" evidence="1">
    <location>
        <begin position="321"/>
        <end position="338"/>
    </location>
</feature>
<gene>
    <name evidence="2" type="ORF">LADA_0E06502G</name>
</gene>
<feature type="compositionally biased region" description="Basic and acidic residues" evidence="1">
    <location>
        <begin position="358"/>
        <end position="378"/>
    </location>
</feature>
<dbReference type="Proteomes" id="UP000190274">
    <property type="component" value="Chromosome E"/>
</dbReference>
<reference evidence="3" key="1">
    <citation type="submission" date="2016-03" db="EMBL/GenBank/DDBJ databases">
        <authorList>
            <person name="Devillers H."/>
        </authorList>
    </citation>
    <scope>NUCLEOTIDE SEQUENCE [LARGE SCALE GENOMIC DNA]</scope>
</reference>
<feature type="compositionally biased region" description="Basic and acidic residues" evidence="1">
    <location>
        <begin position="1"/>
        <end position="13"/>
    </location>
</feature>
<feature type="compositionally biased region" description="Polar residues" evidence="1">
    <location>
        <begin position="304"/>
        <end position="315"/>
    </location>
</feature>
<feature type="compositionally biased region" description="Basic and acidic residues" evidence="1">
    <location>
        <begin position="496"/>
        <end position="511"/>
    </location>
</feature>
<feature type="compositionally biased region" description="Basic and acidic residues" evidence="1">
    <location>
        <begin position="226"/>
        <end position="242"/>
    </location>
</feature>